<dbReference type="InterPro" id="IPR040890">
    <property type="entry name" value="Znf_CopZ"/>
</dbReference>
<dbReference type="Pfam" id="PF18423">
    <property type="entry name" value="zf_CopZ"/>
    <property type="match status" value="1"/>
</dbReference>
<reference evidence="2 3" key="1">
    <citation type="submission" date="2017-04" db="EMBL/GenBank/DDBJ databases">
        <authorList>
            <person name="Afonso C.L."/>
            <person name="Miller P.J."/>
            <person name="Scott M.A."/>
            <person name="Spackman E."/>
            <person name="Goraichik I."/>
            <person name="Dimitrov K.M."/>
            <person name="Suarez D.L."/>
            <person name="Swayne D.E."/>
        </authorList>
    </citation>
    <scope>NUCLEOTIDE SEQUENCE [LARGE SCALE GENOMIC DNA]</scope>
    <source>
        <strain evidence="2 3">ToBE</strain>
    </source>
</reference>
<organism evidence="2 3">
    <name type="scientific">Thermanaeromonas toyohensis ToBE</name>
    <dbReference type="NCBI Taxonomy" id="698762"/>
    <lineage>
        <taxon>Bacteria</taxon>
        <taxon>Bacillati</taxon>
        <taxon>Bacillota</taxon>
        <taxon>Clostridia</taxon>
        <taxon>Neomoorellales</taxon>
        <taxon>Neomoorellaceae</taxon>
        <taxon>Thermanaeromonas</taxon>
    </lineage>
</organism>
<keyword evidence="3" id="KW-1185">Reference proteome</keyword>
<accession>A0A1W1W310</accession>
<dbReference type="EMBL" id="LT838272">
    <property type="protein sequence ID" value="SMC00005.1"/>
    <property type="molecule type" value="Genomic_DNA"/>
</dbReference>
<name>A0A1W1W310_9FIRM</name>
<sequence length="169" mass="18624">MANCCECYPQEISQQACPVCGTPGFKVKHVTVKSLVAGEKASKVKEVNYFLCPNKKCEIVYFSPDDKTYFLKTDLRVRVWLKDDGLDVPLCYCQEVTRKDILEALASGCPVDVKAVMECTGAGRGGNCLYRNPTGRCCHPALEEFIARQKESQRETEAAIGWGVSSGGK</sequence>
<gene>
    <name evidence="2" type="ORF">SAMN00808754_3208</name>
</gene>
<dbReference type="CDD" id="cd10141">
    <property type="entry name" value="CopZ-like_Fer2_BFD-like"/>
    <property type="match status" value="1"/>
</dbReference>
<evidence type="ECO:0000313" key="3">
    <source>
        <dbReference type="Proteomes" id="UP000192569"/>
    </source>
</evidence>
<proteinExistence type="predicted"/>
<feature type="domain" description="CopZ zinc binding" evidence="1">
    <location>
        <begin position="15"/>
        <end position="76"/>
    </location>
</feature>
<protein>
    <submittedName>
        <fullName evidence="2">BFD-like [2Fe-2S] binding domain-containing protein</fullName>
    </submittedName>
</protein>
<dbReference type="Gene3D" id="2.20.25.270">
    <property type="match status" value="1"/>
</dbReference>
<dbReference type="STRING" id="698762.SAMN00808754_3208"/>
<dbReference type="Gene3D" id="1.10.10.1100">
    <property type="entry name" value="BFD-like [2Fe-2S]-binding domain"/>
    <property type="match status" value="1"/>
</dbReference>
<evidence type="ECO:0000259" key="1">
    <source>
        <dbReference type="Pfam" id="PF18423"/>
    </source>
</evidence>
<evidence type="ECO:0000313" key="2">
    <source>
        <dbReference type="EMBL" id="SMC00005.1"/>
    </source>
</evidence>
<dbReference type="OrthoDB" id="95698at2"/>
<dbReference type="InterPro" id="IPR041854">
    <property type="entry name" value="BFD-like_2Fe2S-bd_dom_sf"/>
</dbReference>
<dbReference type="RefSeq" id="WP_084666849.1">
    <property type="nucleotide sequence ID" value="NZ_LT838272.1"/>
</dbReference>
<dbReference type="AlphaFoldDB" id="A0A1W1W310"/>
<dbReference type="Proteomes" id="UP000192569">
    <property type="component" value="Chromosome I"/>
</dbReference>